<dbReference type="Proteomes" id="UP000324222">
    <property type="component" value="Unassembled WGS sequence"/>
</dbReference>
<feature type="compositionally biased region" description="Low complexity" evidence="1">
    <location>
        <begin position="83"/>
        <end position="98"/>
    </location>
</feature>
<evidence type="ECO:0000313" key="2">
    <source>
        <dbReference type="EMBL" id="MPC87629.1"/>
    </source>
</evidence>
<comment type="caution">
    <text evidence="2">The sequence shown here is derived from an EMBL/GenBank/DDBJ whole genome shotgun (WGS) entry which is preliminary data.</text>
</comment>
<name>A0A5B7IZA8_PORTR</name>
<accession>A0A5B7IZA8</accession>
<feature type="region of interest" description="Disordered" evidence="1">
    <location>
        <begin position="1"/>
        <end position="23"/>
    </location>
</feature>
<evidence type="ECO:0000313" key="3">
    <source>
        <dbReference type="Proteomes" id="UP000324222"/>
    </source>
</evidence>
<organism evidence="2 3">
    <name type="scientific">Portunus trituberculatus</name>
    <name type="common">Swimming crab</name>
    <name type="synonym">Neptunus trituberculatus</name>
    <dbReference type="NCBI Taxonomy" id="210409"/>
    <lineage>
        <taxon>Eukaryota</taxon>
        <taxon>Metazoa</taxon>
        <taxon>Ecdysozoa</taxon>
        <taxon>Arthropoda</taxon>
        <taxon>Crustacea</taxon>
        <taxon>Multicrustacea</taxon>
        <taxon>Malacostraca</taxon>
        <taxon>Eumalacostraca</taxon>
        <taxon>Eucarida</taxon>
        <taxon>Decapoda</taxon>
        <taxon>Pleocyemata</taxon>
        <taxon>Brachyura</taxon>
        <taxon>Eubrachyura</taxon>
        <taxon>Portunoidea</taxon>
        <taxon>Portunidae</taxon>
        <taxon>Portuninae</taxon>
        <taxon>Portunus</taxon>
    </lineage>
</organism>
<dbReference type="AlphaFoldDB" id="A0A5B7IZA8"/>
<gene>
    <name evidence="2" type="ORF">E2C01_082499</name>
</gene>
<sequence>MRWKGFSVRARTARSHKSSRVGKDTIFIQKHRRLREIQVTEENECGGSGGLDGRLADRSYVYPAQRCIDQECGGLAVASTAGSSSSSSSSSSSAGHYK</sequence>
<dbReference type="EMBL" id="VSRR010075091">
    <property type="protein sequence ID" value="MPC87629.1"/>
    <property type="molecule type" value="Genomic_DNA"/>
</dbReference>
<feature type="compositionally biased region" description="Basic residues" evidence="1">
    <location>
        <begin position="11"/>
        <end position="20"/>
    </location>
</feature>
<proteinExistence type="predicted"/>
<evidence type="ECO:0000256" key="1">
    <source>
        <dbReference type="SAM" id="MobiDB-lite"/>
    </source>
</evidence>
<reference evidence="2 3" key="1">
    <citation type="submission" date="2019-05" db="EMBL/GenBank/DDBJ databases">
        <title>Another draft genome of Portunus trituberculatus and its Hox gene families provides insights of decapod evolution.</title>
        <authorList>
            <person name="Jeong J.-H."/>
            <person name="Song I."/>
            <person name="Kim S."/>
            <person name="Choi T."/>
            <person name="Kim D."/>
            <person name="Ryu S."/>
            <person name="Kim W."/>
        </authorList>
    </citation>
    <scope>NUCLEOTIDE SEQUENCE [LARGE SCALE GENOMIC DNA]</scope>
    <source>
        <tissue evidence="2">Muscle</tissue>
    </source>
</reference>
<feature type="region of interest" description="Disordered" evidence="1">
    <location>
        <begin position="78"/>
        <end position="98"/>
    </location>
</feature>
<protein>
    <submittedName>
        <fullName evidence="2">Uncharacterized protein</fullName>
    </submittedName>
</protein>
<keyword evidence="3" id="KW-1185">Reference proteome</keyword>